<keyword evidence="2" id="KW-1185">Reference proteome</keyword>
<reference evidence="1" key="1">
    <citation type="submission" date="2022-12" db="EMBL/GenBank/DDBJ databases">
        <authorList>
            <person name="Petersen C."/>
        </authorList>
    </citation>
    <scope>NUCLEOTIDE SEQUENCE</scope>
    <source>
        <strain evidence="1">IBT 29677</strain>
    </source>
</reference>
<evidence type="ECO:0000313" key="1">
    <source>
        <dbReference type="EMBL" id="KAJ5396815.1"/>
    </source>
</evidence>
<evidence type="ECO:0000313" key="2">
    <source>
        <dbReference type="Proteomes" id="UP001147747"/>
    </source>
</evidence>
<accession>A0A9W9W182</accession>
<dbReference type="OrthoDB" id="5305673at2759"/>
<name>A0A9W9W182_9EURO</name>
<comment type="caution">
    <text evidence="1">The sequence shown here is derived from an EMBL/GenBank/DDBJ whole genome shotgun (WGS) entry which is preliminary data.</text>
</comment>
<dbReference type="Proteomes" id="UP001147747">
    <property type="component" value="Unassembled WGS sequence"/>
</dbReference>
<dbReference type="RefSeq" id="XP_056488867.1">
    <property type="nucleotide sequence ID" value="XM_056629565.1"/>
</dbReference>
<dbReference type="GeneID" id="81368545"/>
<sequence length="489" mass="55344">MNGEPDITVLGRDRVDLFSFQKGDIQSLQGLEAGPRLLRKFMFEESENSTTSIFQDIDNHQSETKEIRCANSLFSMNELSLVDRKSEVNSQRSFDATSPLLPIDIRLSNDESPQNPPLAWKSISSQFLVIDDPEGEIISTEKWRSCLGDCRSSYVFYSTRNPKQISQTANQTSGIFKILRNPDLRHLLIIIDADDLRDNGISITPKSSWEKIAADIVDLFKPAEIPDSPGEFTATVQWIIRIGSSGAVVLRQNPSLNQLYFDLENGAAVVTPPYSVPRPSLQAAFTSGLIYSVRSEINNHPRRALADIDLREPITKGLSNVQSLAEKRFPASERPENWCPQYPDLDFEMELIQNIECSEIPSTPEKRETWSIFEQYVERRPHPRRSLEKKIFDLAEGIVNAREEDGSLASIPTAKFAKMSVADREVMDKFHYISNKVQEYLAKPPKNHFLSECHQALENPLAPNRSCRRSYKESLPVIPRNGSINSQSN</sequence>
<dbReference type="AlphaFoldDB" id="A0A9W9W182"/>
<reference evidence="1" key="2">
    <citation type="journal article" date="2023" name="IMA Fungus">
        <title>Comparative genomic study of the Penicillium genus elucidates a diverse pangenome and 15 lateral gene transfer events.</title>
        <authorList>
            <person name="Petersen C."/>
            <person name="Sorensen T."/>
            <person name="Nielsen M.R."/>
            <person name="Sondergaard T.E."/>
            <person name="Sorensen J.L."/>
            <person name="Fitzpatrick D.A."/>
            <person name="Frisvad J.C."/>
            <person name="Nielsen K.L."/>
        </authorList>
    </citation>
    <scope>NUCLEOTIDE SEQUENCE</scope>
    <source>
        <strain evidence="1">IBT 29677</strain>
    </source>
</reference>
<dbReference type="EMBL" id="JAPZBU010000006">
    <property type="protein sequence ID" value="KAJ5396815.1"/>
    <property type="molecule type" value="Genomic_DNA"/>
</dbReference>
<proteinExistence type="predicted"/>
<protein>
    <submittedName>
        <fullName evidence="1">Uncharacterized protein</fullName>
    </submittedName>
</protein>
<gene>
    <name evidence="1" type="ORF">N7509_004928</name>
</gene>
<organism evidence="1 2">
    <name type="scientific">Penicillium cosmopolitanum</name>
    <dbReference type="NCBI Taxonomy" id="1131564"/>
    <lineage>
        <taxon>Eukaryota</taxon>
        <taxon>Fungi</taxon>
        <taxon>Dikarya</taxon>
        <taxon>Ascomycota</taxon>
        <taxon>Pezizomycotina</taxon>
        <taxon>Eurotiomycetes</taxon>
        <taxon>Eurotiomycetidae</taxon>
        <taxon>Eurotiales</taxon>
        <taxon>Aspergillaceae</taxon>
        <taxon>Penicillium</taxon>
    </lineage>
</organism>